<protein>
    <submittedName>
        <fullName evidence="4">VWA domain-containing protein</fullName>
    </submittedName>
</protein>
<evidence type="ECO:0000259" key="3">
    <source>
        <dbReference type="PROSITE" id="PS50234"/>
    </source>
</evidence>
<dbReference type="PROSITE" id="PS51257">
    <property type="entry name" value="PROKAR_LIPOPROTEIN"/>
    <property type="match status" value="1"/>
</dbReference>
<evidence type="ECO:0000256" key="1">
    <source>
        <dbReference type="SAM" id="MobiDB-lite"/>
    </source>
</evidence>
<accession>A0ABS7TSZ5</accession>
<dbReference type="SMART" id="SM00327">
    <property type="entry name" value="VWA"/>
    <property type="match status" value="1"/>
</dbReference>
<dbReference type="EMBL" id="JAIRAU010000027">
    <property type="protein sequence ID" value="MBZ5711354.1"/>
    <property type="molecule type" value="Genomic_DNA"/>
</dbReference>
<feature type="chain" id="PRO_5047449104" evidence="2">
    <location>
        <begin position="34"/>
        <end position="561"/>
    </location>
</feature>
<feature type="region of interest" description="Disordered" evidence="1">
    <location>
        <begin position="29"/>
        <end position="146"/>
    </location>
</feature>
<dbReference type="PROSITE" id="PS50234">
    <property type="entry name" value="VWFA"/>
    <property type="match status" value="1"/>
</dbReference>
<evidence type="ECO:0000256" key="2">
    <source>
        <dbReference type="SAM" id="SignalP"/>
    </source>
</evidence>
<feature type="signal peptide" evidence="2">
    <location>
        <begin position="1"/>
        <end position="33"/>
    </location>
</feature>
<sequence length="561" mass="57948">MPTTNLKTLSRPRTLAALTLPLLAALSGACSSAADQSGGGATAATNPGTDGAPGSGSWNPDESGGDTEGGWDSQGASTGSEPATTSASGGDPNGTGTGEEPPPDDGDSTSDASTTGDDSTTGEPACDDQTPVVLYLSPDDSNSTSSPVQVREAVLSGWGSLSYVPIRTWEFLNYYSFGYDAAQPGMVTVLPEIARLAGASADEYVVQIGVASEKIANADRPLMNVTLVLDESGSMQGPPMDLQIEVCRTIAGSLRAGDVISAVGWDTTNAIKLTKHKVTKANDPVVLDLCDGLAAGGGTDLNGGLKAGYELAHAQFDAARINRVVLISDGGANAGVTDIDIIAGGAGSQNEDGIYLVGVGVGTPETYNDELMDTVTDVGRGASLFIPSVNEAHKMFGERFVQTMAVAVRDVRVRLDMPPGFSIVKFSGEEYSADPAEVEPQHLAPNDAMVFHQTVATCAPALVDEAAEFKVAVRWKDPITFEDRETEVIKKIQESVAAESPLLKKGAAVFAYAEGLKAWREQPEAASLDAALDALVAAEAALPGDPDLAEIRSVLEALNGV</sequence>
<evidence type="ECO:0000313" key="5">
    <source>
        <dbReference type="Proteomes" id="UP001139031"/>
    </source>
</evidence>
<feature type="compositionally biased region" description="Polar residues" evidence="1">
    <location>
        <begin position="74"/>
        <end position="87"/>
    </location>
</feature>
<dbReference type="InterPro" id="IPR002035">
    <property type="entry name" value="VWF_A"/>
</dbReference>
<feature type="compositionally biased region" description="Low complexity" evidence="1">
    <location>
        <begin position="109"/>
        <end position="124"/>
    </location>
</feature>
<comment type="caution">
    <text evidence="4">The sequence shown here is derived from an EMBL/GenBank/DDBJ whole genome shotgun (WGS) entry which is preliminary data.</text>
</comment>
<dbReference type="InterPro" id="IPR036465">
    <property type="entry name" value="vWFA_dom_sf"/>
</dbReference>
<evidence type="ECO:0000313" key="4">
    <source>
        <dbReference type="EMBL" id="MBZ5711354.1"/>
    </source>
</evidence>
<organism evidence="4 5">
    <name type="scientific">Nannocystis pusilla</name>
    <dbReference type="NCBI Taxonomy" id="889268"/>
    <lineage>
        <taxon>Bacteria</taxon>
        <taxon>Pseudomonadati</taxon>
        <taxon>Myxococcota</taxon>
        <taxon>Polyangia</taxon>
        <taxon>Nannocystales</taxon>
        <taxon>Nannocystaceae</taxon>
        <taxon>Nannocystis</taxon>
    </lineage>
</organism>
<dbReference type="Gene3D" id="3.40.50.410">
    <property type="entry name" value="von Willebrand factor, type A domain"/>
    <property type="match status" value="1"/>
</dbReference>
<reference evidence="4" key="1">
    <citation type="submission" date="2021-08" db="EMBL/GenBank/DDBJ databases">
        <authorList>
            <person name="Stevens D.C."/>
        </authorList>
    </citation>
    <scope>NUCLEOTIDE SEQUENCE</scope>
    <source>
        <strain evidence="4">DSM 53165</strain>
    </source>
</reference>
<dbReference type="Proteomes" id="UP001139031">
    <property type="component" value="Unassembled WGS sequence"/>
</dbReference>
<proteinExistence type="predicted"/>
<dbReference type="Pfam" id="PF13519">
    <property type="entry name" value="VWA_2"/>
    <property type="match status" value="1"/>
</dbReference>
<dbReference type="SUPFAM" id="SSF53300">
    <property type="entry name" value="vWA-like"/>
    <property type="match status" value="1"/>
</dbReference>
<name>A0ABS7TSZ5_9BACT</name>
<gene>
    <name evidence="4" type="ORF">K7C98_19095</name>
</gene>
<keyword evidence="2" id="KW-0732">Signal</keyword>
<feature type="compositionally biased region" description="Low complexity" evidence="1">
    <location>
        <begin position="42"/>
        <end position="52"/>
    </location>
</feature>
<keyword evidence="5" id="KW-1185">Reference proteome</keyword>
<feature type="domain" description="VWFA" evidence="3">
    <location>
        <begin position="224"/>
        <end position="404"/>
    </location>
</feature>
<dbReference type="RefSeq" id="WP_224193119.1">
    <property type="nucleotide sequence ID" value="NZ_JAIRAU010000027.1"/>
</dbReference>